<feature type="signal peptide" evidence="3">
    <location>
        <begin position="1"/>
        <end position="25"/>
    </location>
</feature>
<dbReference type="eggNOG" id="COG4222">
    <property type="taxonomic scope" value="Bacteria"/>
</dbReference>
<protein>
    <submittedName>
        <fullName evidence="5">Endonuclease/exonuclease/phosphatase family protein</fullName>
    </submittedName>
</protein>
<feature type="domain" description="Endonuclease/exonuclease/phosphatase" evidence="4">
    <location>
        <begin position="37"/>
        <end position="391"/>
    </location>
</feature>
<keyword evidence="5" id="KW-0378">Hydrolase</keyword>
<sequence>MNLRRILATSTAVLTLGALTVPAVAAEKPASNVVVATFNASLNRESEGELLKDLAAPGNPQANNAAETIQRINPDIVLVNEFDYDPEHKAMDLFRKNYLEVSINGSTPVTYPYAWTGPVNTGVDSGYDLDHNGKLGEPSDGWGYGKFPGQYGFVVYSKYPIDANSVRTFQNFLWKDMPGNNLPVAEDGTPWYSDEILEKFPLSSKTHADIPVNINGTTVHVLADHPTPPIDGNGPERRNSRRNFDEIRIWADYISGKADYLYDDAGVKGGLADGANFVIVGDHNSDPNDGNSWPGAIQQLLDNPRVVDTKPSSEGGLREAELQGGVNREHKSDPQLDTADFAEGKGPGNLRVDYVLPNSGTDVLDSRVFWPTRDNEYFRLTGLHPFPTSDHRLVWAKLHFPGMPAEETPAEKPVQKEAKPGELANTGISGFLPVAALAIGLIGAGLITARKRS</sequence>
<evidence type="ECO:0000256" key="1">
    <source>
        <dbReference type="SAM" id="MobiDB-lite"/>
    </source>
</evidence>
<keyword evidence="5" id="KW-0540">Nuclease</keyword>
<accession>D7BPL2</accession>
<dbReference type="Pfam" id="PF03372">
    <property type="entry name" value="Exo_endo_phos"/>
    <property type="match status" value="1"/>
</dbReference>
<feature type="chain" id="PRO_5003093532" evidence="3">
    <location>
        <begin position="26"/>
        <end position="453"/>
    </location>
</feature>
<dbReference type="RefSeq" id="WP_013170355.1">
    <property type="nucleotide sequence ID" value="NC_014218.1"/>
</dbReference>
<dbReference type="GO" id="GO:0004519">
    <property type="term" value="F:endonuclease activity"/>
    <property type="evidence" value="ECO:0007669"/>
    <property type="project" value="UniProtKB-KW"/>
</dbReference>
<dbReference type="STRING" id="644284.Arch_1148"/>
<gene>
    <name evidence="5" type="ordered locus">Arch_1148</name>
</gene>
<dbReference type="EMBL" id="CP002045">
    <property type="protein sequence ID" value="ADH92861.1"/>
    <property type="molecule type" value="Genomic_DNA"/>
</dbReference>
<keyword evidence="2" id="KW-0812">Transmembrane</keyword>
<dbReference type="Proteomes" id="UP000000376">
    <property type="component" value="Chromosome"/>
</dbReference>
<dbReference type="OrthoDB" id="292013at2"/>
<keyword evidence="3" id="KW-0732">Signal</keyword>
<dbReference type="KEGG" id="ahe:Arch_1148"/>
<dbReference type="InterPro" id="IPR036691">
    <property type="entry name" value="Endo/exonu/phosph_ase_sf"/>
</dbReference>
<feature type="transmembrane region" description="Helical" evidence="2">
    <location>
        <begin position="430"/>
        <end position="449"/>
    </location>
</feature>
<proteinExistence type="predicted"/>
<evidence type="ECO:0000313" key="6">
    <source>
        <dbReference type="Proteomes" id="UP000000376"/>
    </source>
</evidence>
<feature type="region of interest" description="Disordered" evidence="1">
    <location>
        <begin position="306"/>
        <end position="344"/>
    </location>
</feature>
<name>D7BPL2_ARCHD</name>
<organism evidence="5 6">
    <name type="scientific">Arcanobacterium haemolyticum (strain ATCC 9345 / DSM 20595 / CCM 5947 / CCUG 17215 / LMG 16163 / NBRC 15585 / NCTC 8452 / 11018)</name>
    <dbReference type="NCBI Taxonomy" id="644284"/>
    <lineage>
        <taxon>Bacteria</taxon>
        <taxon>Bacillati</taxon>
        <taxon>Actinomycetota</taxon>
        <taxon>Actinomycetes</taxon>
        <taxon>Actinomycetales</taxon>
        <taxon>Actinomycetaceae</taxon>
        <taxon>Arcanobacterium</taxon>
    </lineage>
</organism>
<feature type="compositionally biased region" description="Basic and acidic residues" evidence="1">
    <location>
        <begin position="316"/>
        <end position="334"/>
    </location>
</feature>
<keyword evidence="6" id="KW-1185">Reference proteome</keyword>
<evidence type="ECO:0000313" key="5">
    <source>
        <dbReference type="EMBL" id="ADH92861.1"/>
    </source>
</evidence>
<reference evidence="5 6" key="1">
    <citation type="journal article" date="2010" name="Stand. Genomic Sci.">
        <title>Complete genome sequence of Arcanobacterium haemolyticum type strain (11018).</title>
        <authorList>
            <person name="Yasawong M."/>
            <person name="Teshima H."/>
            <person name="Lapidus A."/>
            <person name="Nolan M."/>
            <person name="Lucas S."/>
            <person name="Glavina Del Rio T."/>
            <person name="Tice H."/>
            <person name="Cheng J."/>
            <person name="Bruce D."/>
            <person name="Detter C."/>
            <person name="Tapia R."/>
            <person name="Han C."/>
            <person name="Goodwin L."/>
            <person name="Pitluck S."/>
            <person name="Liolios K."/>
            <person name="Ivanova N."/>
            <person name="Mavromatis K."/>
            <person name="Mikhailova N."/>
            <person name="Pati A."/>
            <person name="Chen A."/>
            <person name="Palaniappan K."/>
            <person name="Land M."/>
            <person name="Hauser L."/>
            <person name="Chang Y."/>
            <person name="Jeffries C."/>
            <person name="Rohde M."/>
            <person name="Sikorski J."/>
            <person name="Pukall R."/>
            <person name="Goker M."/>
            <person name="Woyke T."/>
            <person name="Bristow J."/>
            <person name="Eisen J."/>
            <person name="Markowitz V."/>
            <person name="Hugenholtz P."/>
            <person name="Kyrpides N."/>
            <person name="Klenk H."/>
        </authorList>
    </citation>
    <scope>NUCLEOTIDE SEQUENCE [LARGE SCALE GENOMIC DNA]</scope>
    <source>
        <strain evidence="6">ATCC 9345 / DSM 20595 / CCUG 17215 / LMG 16163 / NBRC 15585 / NCTC 8452 / 11018</strain>
    </source>
</reference>
<keyword evidence="5" id="KW-0255">Endonuclease</keyword>
<evidence type="ECO:0000256" key="2">
    <source>
        <dbReference type="SAM" id="Phobius"/>
    </source>
</evidence>
<dbReference type="Gene3D" id="3.60.10.10">
    <property type="entry name" value="Endonuclease/exonuclease/phosphatase"/>
    <property type="match status" value="1"/>
</dbReference>
<dbReference type="HOGENOM" id="CLU_042670_1_0_11"/>
<evidence type="ECO:0000259" key="4">
    <source>
        <dbReference type="Pfam" id="PF03372"/>
    </source>
</evidence>
<dbReference type="InterPro" id="IPR005135">
    <property type="entry name" value="Endo/exonuclease/phosphatase"/>
</dbReference>
<dbReference type="AlphaFoldDB" id="D7BPL2"/>
<evidence type="ECO:0000256" key="3">
    <source>
        <dbReference type="SAM" id="SignalP"/>
    </source>
</evidence>
<keyword evidence="2" id="KW-1133">Transmembrane helix</keyword>
<dbReference type="SUPFAM" id="SSF56219">
    <property type="entry name" value="DNase I-like"/>
    <property type="match status" value="1"/>
</dbReference>
<keyword evidence="2" id="KW-0472">Membrane</keyword>